<dbReference type="Proteomes" id="UP000248079">
    <property type="component" value="Unassembled WGS sequence"/>
</dbReference>
<evidence type="ECO:0000313" key="2">
    <source>
        <dbReference type="Proteomes" id="UP000248079"/>
    </source>
</evidence>
<sequence>MKKIGLLSLTFLVFNIGFGQIYAPEIQVKNIPNNSVGIGTPNPYYMLDCRFVNTDTKFLTGNSGNWGANGIRIENQTSTLGGMSSLHFRIGTSDTHLATIYRGENLSDLGIFFEGALTHLFKPGLFGLGTANPYYSMHSVFNNSNTSFTGGNNGNYGSNGLRLENKSSVLGSMSALHLRVSDADTHIAAIRQGSNNADLAIFSEGAETVRFKKNGNVGIGKNNPNYKLEVNGVVRANSFSAVAPPWADFVFHDDYQLSKLEEVEDFIKRNKHLPGIPSEAQVKEKGVDLVEMNKLLLQKVEELTLYVIRQNKDLSKQKELIKKLLQTQKTNQ</sequence>
<protein>
    <submittedName>
        <fullName evidence="1">Uncharacterized protein</fullName>
    </submittedName>
</protein>
<evidence type="ECO:0000313" key="1">
    <source>
        <dbReference type="EMBL" id="PXX95173.1"/>
    </source>
</evidence>
<organism evidence="1 2">
    <name type="scientific">Marinifilum breve</name>
    <dbReference type="NCBI Taxonomy" id="2184082"/>
    <lineage>
        <taxon>Bacteria</taxon>
        <taxon>Pseudomonadati</taxon>
        <taxon>Bacteroidota</taxon>
        <taxon>Bacteroidia</taxon>
        <taxon>Marinilabiliales</taxon>
        <taxon>Marinifilaceae</taxon>
    </lineage>
</organism>
<name>A0A2V3ZRJ7_9BACT</name>
<gene>
    <name evidence="1" type="ORF">DF185_22605</name>
</gene>
<comment type="caution">
    <text evidence="1">The sequence shown here is derived from an EMBL/GenBank/DDBJ whole genome shotgun (WGS) entry which is preliminary data.</text>
</comment>
<accession>A0A2V3ZRJ7</accession>
<dbReference type="OrthoDB" id="769954at2"/>
<keyword evidence="2" id="KW-1185">Reference proteome</keyword>
<proteinExistence type="predicted"/>
<dbReference type="RefSeq" id="WP_110363982.1">
    <property type="nucleotide sequence ID" value="NZ_QFLI01000017.1"/>
</dbReference>
<dbReference type="AlphaFoldDB" id="A0A2V3ZRJ7"/>
<dbReference type="EMBL" id="QFLI01000017">
    <property type="protein sequence ID" value="PXX95173.1"/>
    <property type="molecule type" value="Genomic_DNA"/>
</dbReference>
<reference evidence="1 2" key="1">
    <citation type="submission" date="2018-05" db="EMBL/GenBank/DDBJ databases">
        <title>Marinifilum breve JC075T sp. nov., a marine bacterium isolated from Yongle Blue Hole in the South China Sea.</title>
        <authorList>
            <person name="Fu T."/>
        </authorList>
    </citation>
    <scope>NUCLEOTIDE SEQUENCE [LARGE SCALE GENOMIC DNA]</scope>
    <source>
        <strain evidence="1 2">JC075</strain>
    </source>
</reference>